<name>A0A4R0PDQ5_9HYPH</name>
<accession>A0A4R0PDQ5</accession>
<evidence type="ECO:0000313" key="1">
    <source>
        <dbReference type="EMBL" id="TCD14459.1"/>
    </source>
</evidence>
<gene>
    <name evidence="1" type="ORF">E0D97_10390</name>
</gene>
<reference evidence="1 2" key="1">
    <citation type="journal article" date="2015" name="Antonie Van Leeuwenhoek">
        <title>Oricola cellulosilytica gen. nov., sp. nov., a cellulose-degrading bacterium of the family Phyllobacteriaceae isolated from surface seashore water, and emended descriptions of Mesorhizobium loti and Phyllobacterium myrsinacearum.</title>
        <authorList>
            <person name="Hameed A."/>
            <person name="Shahina M."/>
            <person name="Lai W.A."/>
            <person name="Lin S.Y."/>
            <person name="Young L.S."/>
            <person name="Liu Y.C."/>
            <person name="Hsu Y.H."/>
            <person name="Young C.C."/>
        </authorList>
    </citation>
    <scope>NUCLEOTIDE SEQUENCE [LARGE SCALE GENOMIC DNA]</scope>
    <source>
        <strain evidence="1 2">KCTC 52183</strain>
    </source>
</reference>
<keyword evidence="2" id="KW-1185">Reference proteome</keyword>
<dbReference type="RefSeq" id="WP_131568504.1">
    <property type="nucleotide sequence ID" value="NZ_JAINFK010000002.1"/>
</dbReference>
<dbReference type="Proteomes" id="UP000291301">
    <property type="component" value="Unassembled WGS sequence"/>
</dbReference>
<dbReference type="EMBL" id="SJST01000003">
    <property type="protein sequence ID" value="TCD14459.1"/>
    <property type="molecule type" value="Genomic_DNA"/>
</dbReference>
<proteinExistence type="predicted"/>
<evidence type="ECO:0000313" key="2">
    <source>
        <dbReference type="Proteomes" id="UP000291301"/>
    </source>
</evidence>
<sequence length="118" mass="13322">MAFLEQVARVASELEGYDFDAASFVPVKVRPRSFKQRDGDFDEVINITVPHPWNEVWGFTVWMQWLSKDKQVVSVLAMTEASESRLFSGFTGGPDTVGRGVKFMSESALEEDRNDGQQ</sequence>
<dbReference type="AlphaFoldDB" id="A0A4R0PDQ5"/>
<protein>
    <submittedName>
        <fullName evidence="1">Uncharacterized protein</fullName>
    </submittedName>
</protein>
<comment type="caution">
    <text evidence="1">The sequence shown here is derived from an EMBL/GenBank/DDBJ whole genome shotgun (WGS) entry which is preliminary data.</text>
</comment>
<organism evidence="1 2">
    <name type="scientific">Oricola cellulosilytica</name>
    <dbReference type="NCBI Taxonomy" id="1429082"/>
    <lineage>
        <taxon>Bacteria</taxon>
        <taxon>Pseudomonadati</taxon>
        <taxon>Pseudomonadota</taxon>
        <taxon>Alphaproteobacteria</taxon>
        <taxon>Hyphomicrobiales</taxon>
        <taxon>Ahrensiaceae</taxon>
        <taxon>Oricola</taxon>
    </lineage>
</organism>